<dbReference type="AlphaFoldDB" id="A0A9Q9AUJ1"/>
<evidence type="ECO:0000256" key="1">
    <source>
        <dbReference type="SAM" id="SignalP"/>
    </source>
</evidence>
<name>A0A9Q9AUJ1_9PEZI</name>
<keyword evidence="1" id="KW-0732">Signal</keyword>
<evidence type="ECO:0000313" key="2">
    <source>
        <dbReference type="EMBL" id="USW50966.1"/>
    </source>
</evidence>
<protein>
    <submittedName>
        <fullName evidence="2">Uncharacterized protein</fullName>
    </submittedName>
</protein>
<feature type="chain" id="PRO_5040316858" evidence="1">
    <location>
        <begin position="21"/>
        <end position="228"/>
    </location>
</feature>
<evidence type="ECO:0000313" key="3">
    <source>
        <dbReference type="Proteomes" id="UP001056384"/>
    </source>
</evidence>
<organism evidence="2 3">
    <name type="scientific">Septoria linicola</name>
    <dbReference type="NCBI Taxonomy" id="215465"/>
    <lineage>
        <taxon>Eukaryota</taxon>
        <taxon>Fungi</taxon>
        <taxon>Dikarya</taxon>
        <taxon>Ascomycota</taxon>
        <taxon>Pezizomycotina</taxon>
        <taxon>Dothideomycetes</taxon>
        <taxon>Dothideomycetidae</taxon>
        <taxon>Mycosphaerellales</taxon>
        <taxon>Mycosphaerellaceae</taxon>
        <taxon>Septoria</taxon>
    </lineage>
</organism>
<dbReference type="Proteomes" id="UP001056384">
    <property type="component" value="Chromosome 3"/>
</dbReference>
<accession>A0A9Q9AUJ1</accession>
<feature type="signal peptide" evidence="1">
    <location>
        <begin position="1"/>
        <end position="20"/>
    </location>
</feature>
<reference evidence="2" key="1">
    <citation type="submission" date="2022-06" db="EMBL/GenBank/DDBJ databases">
        <title>Complete genome sequences of two strains of the flax pathogen Septoria linicola.</title>
        <authorList>
            <person name="Lapalu N."/>
            <person name="Simon A."/>
            <person name="Demenou B."/>
            <person name="Paumier D."/>
            <person name="Guillot M.-P."/>
            <person name="Gout L."/>
            <person name="Valade R."/>
        </authorList>
    </citation>
    <scope>NUCLEOTIDE SEQUENCE</scope>
    <source>
        <strain evidence="2">SE15195</strain>
    </source>
</reference>
<sequence>MHIDFKTLPLVGLLLCHAHCLPNAQAPVLSSTLYSRQDQGSPPWPTAIEDHWWEWTCAPQHLLSGFRKRTECIDQAEKPPCPAYPKGLPGYKICVDACWRGSWDAVRSQLFIQYFGDRSNSTAVVTGSYTVFPQNAERIESIDSGVTSISREGCGPVDDKYNFTATGYAEGPGPYVFEYDLPSVEISGPWIDSDEPFVGTKIGGLRIQAQVEGREVQTAVMKNPYLET</sequence>
<dbReference type="EMBL" id="CP099420">
    <property type="protein sequence ID" value="USW50966.1"/>
    <property type="molecule type" value="Genomic_DNA"/>
</dbReference>
<gene>
    <name evidence="2" type="ORF">Slin15195_G042850</name>
</gene>
<proteinExistence type="predicted"/>
<keyword evidence="3" id="KW-1185">Reference proteome</keyword>